<comment type="similarity">
    <text evidence="1">Belongs to the sulfatase family.</text>
</comment>
<evidence type="ECO:0000256" key="3">
    <source>
        <dbReference type="ARBA" id="ARBA00022801"/>
    </source>
</evidence>
<dbReference type="Proteomes" id="UP000664132">
    <property type="component" value="Unassembled WGS sequence"/>
</dbReference>
<dbReference type="CDD" id="cd16147">
    <property type="entry name" value="G6S"/>
    <property type="match status" value="1"/>
</dbReference>
<protein>
    <recommendedName>
        <fullName evidence="6">Sulfatase N-terminal domain-containing protein</fullName>
    </recommendedName>
</protein>
<comment type="PTM">
    <text evidence="5">The conversion to 3-oxoalanine (also known as C-formylglycine, FGly), of a serine or cysteine residue in prokaryotes and of a cysteine residue in eukaryotes, is critical for catalytic activity.</text>
</comment>
<organism evidence="7 8">
    <name type="scientific">Cadophora malorum</name>
    <dbReference type="NCBI Taxonomy" id="108018"/>
    <lineage>
        <taxon>Eukaryota</taxon>
        <taxon>Fungi</taxon>
        <taxon>Dikarya</taxon>
        <taxon>Ascomycota</taxon>
        <taxon>Pezizomycotina</taxon>
        <taxon>Leotiomycetes</taxon>
        <taxon>Helotiales</taxon>
        <taxon>Ploettnerulaceae</taxon>
        <taxon>Cadophora</taxon>
    </lineage>
</organism>
<dbReference type="EMBL" id="JAFJYH010000001">
    <property type="protein sequence ID" value="KAG4426827.1"/>
    <property type="molecule type" value="Genomic_DNA"/>
</dbReference>
<dbReference type="InterPro" id="IPR012083">
    <property type="entry name" value="Arylsulfatase"/>
</dbReference>
<dbReference type="SUPFAM" id="SSF53649">
    <property type="entry name" value="Alkaline phosphatase-like"/>
    <property type="match status" value="1"/>
</dbReference>
<feature type="domain" description="Sulfatase N-terminal" evidence="6">
    <location>
        <begin position="30"/>
        <end position="362"/>
    </location>
</feature>
<comment type="caution">
    <text evidence="7">The sequence shown here is derived from an EMBL/GenBank/DDBJ whole genome shotgun (WGS) entry which is preliminary data.</text>
</comment>
<dbReference type="GO" id="GO:0004065">
    <property type="term" value="F:arylsulfatase activity"/>
    <property type="evidence" value="ECO:0007669"/>
    <property type="project" value="InterPro"/>
</dbReference>
<evidence type="ECO:0000256" key="1">
    <source>
        <dbReference type="ARBA" id="ARBA00008779"/>
    </source>
</evidence>
<dbReference type="FunFam" id="3.40.720.10:FF:000051">
    <property type="entry name" value="Arylsulfatase"/>
    <property type="match status" value="1"/>
</dbReference>
<dbReference type="GO" id="GO:0005539">
    <property type="term" value="F:glycosaminoglycan binding"/>
    <property type="evidence" value="ECO:0007669"/>
    <property type="project" value="TreeGrafter"/>
</dbReference>
<evidence type="ECO:0000256" key="2">
    <source>
        <dbReference type="ARBA" id="ARBA00022729"/>
    </source>
</evidence>
<dbReference type="Gene3D" id="3.40.720.10">
    <property type="entry name" value="Alkaline Phosphatase, subunit A"/>
    <property type="match status" value="1"/>
</dbReference>
<proteinExistence type="inferred from homology"/>
<keyword evidence="8" id="KW-1185">Reference proteome</keyword>
<evidence type="ECO:0000256" key="4">
    <source>
        <dbReference type="ARBA" id="ARBA00023180"/>
    </source>
</evidence>
<dbReference type="GO" id="GO:0008449">
    <property type="term" value="F:N-acetylglucosamine-6-sulfatase activity"/>
    <property type="evidence" value="ECO:0007669"/>
    <property type="project" value="TreeGrafter"/>
</dbReference>
<dbReference type="PROSITE" id="PS00523">
    <property type="entry name" value="SULFATASE_1"/>
    <property type="match status" value="1"/>
</dbReference>
<dbReference type="OrthoDB" id="96314at2759"/>
<dbReference type="Pfam" id="PF00884">
    <property type="entry name" value="Sulfatase"/>
    <property type="match status" value="1"/>
</dbReference>
<dbReference type="AlphaFoldDB" id="A0A8H7WLE4"/>
<accession>A0A8H7WLE4</accession>
<dbReference type="InterPro" id="IPR000917">
    <property type="entry name" value="Sulfatase_N"/>
</dbReference>
<evidence type="ECO:0000313" key="8">
    <source>
        <dbReference type="Proteomes" id="UP000664132"/>
    </source>
</evidence>
<dbReference type="PANTHER" id="PTHR43108">
    <property type="entry name" value="N-ACETYLGLUCOSAMINE-6-SULFATASE FAMILY MEMBER"/>
    <property type="match status" value="1"/>
</dbReference>
<sequence>MGNSEKPSASSKKKPSFVFSMTDDQDKLLDSMQALPLTKKKIGQQGTTYDQHFCTIAICCPSRVSLLTGKMAHNTNVTDVAPPYGGYPKFISQGLNDNYLPVWLQSAGYNTYYTGKLMNSHSISTYNSPYPAGWNNTGFFIDPGTYNYNNVTFQADRNPPVSRSDIYSTDLARNTALGFLDSASKSDRPFFVGVAPIAPHTLGVFEAGATLPSFVAPIPAARHKNLYPNAKMPRGISFNPDSPSGLSWVKALPKLTSAEIDYMDGFYRARLQALAAVDELVDAIVTKVEKLGIADNTYIIFTSDNGFHMAQHRLPPGKGCAYEEDINVPFMIRGPGISKGKTVDFVTSHTDITPTIFKLAGIPQRSDFDGTPVPLTPSETAKAKNGPLNDHLGVEYWGVDIGEGTYWKSGAGGSYTQYQNSTYKAIRVVGKNYNFMYSVWCTNEHELHDMTNDAAQMENLAGFKGKVKGYSVPQVQARLDALMMVMKSCKGDHTTPSMPNNQVSFTSCQLGYIVAAEGPQTPLYYNTKNWNDWT</sequence>
<keyword evidence="3" id="KW-0378">Hydrolase</keyword>
<feature type="modified residue" description="3-oxoalanine (Cys)" evidence="5">
    <location>
        <position position="59"/>
    </location>
</feature>
<reference evidence="7" key="1">
    <citation type="submission" date="2021-02" db="EMBL/GenBank/DDBJ databases">
        <title>Genome sequence Cadophora malorum strain M34.</title>
        <authorList>
            <person name="Stefanovic E."/>
            <person name="Vu D."/>
            <person name="Scully C."/>
            <person name="Dijksterhuis J."/>
            <person name="Roader J."/>
            <person name="Houbraken J."/>
        </authorList>
    </citation>
    <scope>NUCLEOTIDE SEQUENCE</scope>
    <source>
        <strain evidence="7">M34</strain>
    </source>
</reference>
<evidence type="ECO:0000256" key="5">
    <source>
        <dbReference type="PIRSR" id="PIRSR000972-50"/>
    </source>
</evidence>
<name>A0A8H7WLE4_9HELO</name>
<evidence type="ECO:0000259" key="6">
    <source>
        <dbReference type="Pfam" id="PF00884"/>
    </source>
</evidence>
<dbReference type="PIRSF" id="PIRSF000972">
    <property type="entry name" value="Arylsulf_plant"/>
    <property type="match status" value="1"/>
</dbReference>
<gene>
    <name evidence="7" type="ORF">IFR04_000258</name>
</gene>
<keyword evidence="2" id="KW-0732">Signal</keyword>
<dbReference type="InterPro" id="IPR024607">
    <property type="entry name" value="Sulfatase_CS"/>
</dbReference>
<dbReference type="PANTHER" id="PTHR43108:SF8">
    <property type="entry name" value="SD21168P"/>
    <property type="match status" value="1"/>
</dbReference>
<keyword evidence="4" id="KW-0325">Glycoprotein</keyword>
<dbReference type="InterPro" id="IPR017850">
    <property type="entry name" value="Alkaline_phosphatase_core_sf"/>
</dbReference>
<dbReference type="GO" id="GO:0018958">
    <property type="term" value="P:phenol-containing compound metabolic process"/>
    <property type="evidence" value="ECO:0007669"/>
    <property type="project" value="InterPro"/>
</dbReference>
<evidence type="ECO:0000313" key="7">
    <source>
        <dbReference type="EMBL" id="KAG4426827.1"/>
    </source>
</evidence>